<reference evidence="3" key="1">
    <citation type="submission" date="2022-11" db="EMBL/GenBank/DDBJ databases">
        <title>Hoeflea poritis sp. nov., isolated from scleractinian coral Porites lutea.</title>
        <authorList>
            <person name="Zhang G."/>
            <person name="Wei Q."/>
            <person name="Cai L."/>
        </authorList>
    </citation>
    <scope>NUCLEOTIDE SEQUENCE</scope>
    <source>
        <strain evidence="3">E7-10</strain>
    </source>
</reference>
<keyword evidence="4" id="KW-1185">Reference proteome</keyword>
<dbReference type="RefSeq" id="WP_271089316.1">
    <property type="nucleotide sequence ID" value="NZ_JAPJZH010000005.1"/>
</dbReference>
<proteinExistence type="predicted"/>
<feature type="compositionally biased region" description="Basic and acidic residues" evidence="1">
    <location>
        <begin position="136"/>
        <end position="145"/>
    </location>
</feature>
<dbReference type="EMBL" id="JAPJZH010000005">
    <property type="protein sequence ID" value="MDA4845652.1"/>
    <property type="molecule type" value="Genomic_DNA"/>
</dbReference>
<keyword evidence="2" id="KW-0812">Transmembrane</keyword>
<evidence type="ECO:0000256" key="2">
    <source>
        <dbReference type="SAM" id="Phobius"/>
    </source>
</evidence>
<keyword evidence="2" id="KW-1133">Transmembrane helix</keyword>
<sequence>MHLIDFPVTGYDYLTFLFLIVLIVVFFYVIIQLGSLPGKIAERRNHPHAEAVKIVGWIGLFTVFPWIHAIIWALHEATLVDVRSMPDSNTDLEGQRATVYGVPLPGGPTKQVDVAEIHAAPPADGDANPPETAGTSEKDDTEKPA</sequence>
<keyword evidence="2" id="KW-0472">Membrane</keyword>
<feature type="transmembrane region" description="Helical" evidence="2">
    <location>
        <begin position="54"/>
        <end position="74"/>
    </location>
</feature>
<accession>A0ABT4VLR8</accession>
<feature type="compositionally biased region" description="Low complexity" evidence="1">
    <location>
        <begin position="119"/>
        <end position="130"/>
    </location>
</feature>
<comment type="caution">
    <text evidence="3">The sequence shown here is derived from an EMBL/GenBank/DDBJ whole genome shotgun (WGS) entry which is preliminary data.</text>
</comment>
<evidence type="ECO:0000313" key="3">
    <source>
        <dbReference type="EMBL" id="MDA4845652.1"/>
    </source>
</evidence>
<organism evidence="3 4">
    <name type="scientific">Hoeflea poritis</name>
    <dbReference type="NCBI Taxonomy" id="2993659"/>
    <lineage>
        <taxon>Bacteria</taxon>
        <taxon>Pseudomonadati</taxon>
        <taxon>Pseudomonadota</taxon>
        <taxon>Alphaproteobacteria</taxon>
        <taxon>Hyphomicrobiales</taxon>
        <taxon>Rhizobiaceae</taxon>
        <taxon>Hoeflea</taxon>
    </lineage>
</organism>
<evidence type="ECO:0000256" key="1">
    <source>
        <dbReference type="SAM" id="MobiDB-lite"/>
    </source>
</evidence>
<feature type="region of interest" description="Disordered" evidence="1">
    <location>
        <begin position="103"/>
        <end position="145"/>
    </location>
</feature>
<name>A0ABT4VLR8_9HYPH</name>
<dbReference type="Proteomes" id="UP001148313">
    <property type="component" value="Unassembled WGS sequence"/>
</dbReference>
<feature type="transmembrane region" description="Helical" evidence="2">
    <location>
        <begin position="13"/>
        <end position="33"/>
    </location>
</feature>
<dbReference type="InterPro" id="IPR011223">
    <property type="entry name" value="UCP028770"/>
</dbReference>
<evidence type="ECO:0000313" key="4">
    <source>
        <dbReference type="Proteomes" id="UP001148313"/>
    </source>
</evidence>
<protein>
    <submittedName>
        <fullName evidence="3">DUF3302 domain-containing protein</fullName>
    </submittedName>
</protein>
<gene>
    <name evidence="3" type="ORF">OOZ53_09855</name>
</gene>
<dbReference type="Pfam" id="PF11742">
    <property type="entry name" value="DUF3302"/>
    <property type="match status" value="1"/>
</dbReference>